<organism evidence="1">
    <name type="scientific">Solanum chacoense</name>
    <name type="common">Chaco potato</name>
    <dbReference type="NCBI Taxonomy" id="4108"/>
    <lineage>
        <taxon>Eukaryota</taxon>
        <taxon>Viridiplantae</taxon>
        <taxon>Streptophyta</taxon>
        <taxon>Embryophyta</taxon>
        <taxon>Tracheophyta</taxon>
        <taxon>Spermatophyta</taxon>
        <taxon>Magnoliopsida</taxon>
        <taxon>eudicotyledons</taxon>
        <taxon>Gunneridae</taxon>
        <taxon>Pentapetalae</taxon>
        <taxon>asterids</taxon>
        <taxon>lamiids</taxon>
        <taxon>Solanales</taxon>
        <taxon>Solanaceae</taxon>
        <taxon>Solanoideae</taxon>
        <taxon>Solaneae</taxon>
        <taxon>Solanum</taxon>
    </lineage>
</organism>
<sequence length="60" mass="6879">MCDLPFQLVCNNYITKPPLLLSLSLLRTHMAPLPVEKEYHILYVPLTYIHGSNGNILKQN</sequence>
<accession>A0A0V0GVJ8</accession>
<proteinExistence type="predicted"/>
<reference evidence="1" key="1">
    <citation type="submission" date="2015-12" db="EMBL/GenBank/DDBJ databases">
        <title>Gene expression during late stages of embryo sac development: a critical building block for successful pollen-pistil interactions.</title>
        <authorList>
            <person name="Liu Y."/>
            <person name="Joly V."/>
            <person name="Sabar M."/>
            <person name="Matton D.P."/>
        </authorList>
    </citation>
    <scope>NUCLEOTIDE SEQUENCE</scope>
</reference>
<evidence type="ECO:0000313" key="1">
    <source>
        <dbReference type="EMBL" id="JAP12140.1"/>
    </source>
</evidence>
<protein>
    <submittedName>
        <fullName evidence="1">Putative ovule protein</fullName>
    </submittedName>
</protein>
<dbReference type="EMBL" id="GEDG01030068">
    <property type="protein sequence ID" value="JAP12140.1"/>
    <property type="molecule type" value="Transcribed_RNA"/>
</dbReference>
<dbReference type="AlphaFoldDB" id="A0A0V0GVJ8"/>
<name>A0A0V0GVJ8_SOLCH</name>